<dbReference type="GO" id="GO:0004467">
    <property type="term" value="F:long-chain fatty acid-CoA ligase activity"/>
    <property type="evidence" value="ECO:0007669"/>
    <property type="project" value="UniProtKB-EC"/>
</dbReference>
<dbReference type="Pfam" id="PF00501">
    <property type="entry name" value="AMP-binding"/>
    <property type="match status" value="1"/>
</dbReference>
<dbReference type="SUPFAM" id="SSF56801">
    <property type="entry name" value="Acetyl-CoA synthetase-like"/>
    <property type="match status" value="1"/>
</dbReference>
<dbReference type="Pfam" id="PF13193">
    <property type="entry name" value="AMP-binding_C"/>
    <property type="match status" value="1"/>
</dbReference>
<reference evidence="10 11" key="1">
    <citation type="submission" date="2019-03" db="EMBL/GenBank/DDBJ databases">
        <title>Nitrincola sp. nov. isolated from an Indian soda lake.</title>
        <authorList>
            <person name="Joshi A."/>
            <person name="Thite S.V."/>
            <person name="Joseph N."/>
            <person name="Dhotre D."/>
            <person name="Moorthy M."/>
            <person name="Shouche Y.S."/>
        </authorList>
    </citation>
    <scope>NUCLEOTIDE SEQUENCE [LARGE SCALE GENOMIC DNA]</scope>
    <source>
        <strain evidence="10 11">MEB193</strain>
    </source>
</reference>
<protein>
    <recommendedName>
        <fullName evidence="6">Long-chain-fatty-acid--CoA ligase</fullName>
        <ecNumber evidence="5">6.2.1.3</ecNumber>
    </recommendedName>
    <alternativeName>
        <fullName evidence="7">Long-chain acyl-CoA synthetase</fullName>
    </alternativeName>
</protein>
<dbReference type="EMBL" id="SMRS01000002">
    <property type="protein sequence ID" value="KAA0875656.1"/>
    <property type="molecule type" value="Genomic_DNA"/>
</dbReference>
<evidence type="ECO:0000259" key="8">
    <source>
        <dbReference type="Pfam" id="PF00501"/>
    </source>
</evidence>
<dbReference type="InterPro" id="IPR000873">
    <property type="entry name" value="AMP-dep_synth/lig_dom"/>
</dbReference>
<evidence type="ECO:0000256" key="6">
    <source>
        <dbReference type="ARBA" id="ARBA00039545"/>
    </source>
</evidence>
<evidence type="ECO:0000313" key="10">
    <source>
        <dbReference type="EMBL" id="KAA0875656.1"/>
    </source>
</evidence>
<sequence>MKTINGLHPLQKDFVHLNELFAEIFQRYGSAPAFGHLGAEISYSQLDRLTRRFAAWLQLNTPLKPGDRLAVQLPNLMQYPLVLIAALRAGLVLVNTNPLYTADELLTQLKDSGAKAIVAFTPLAQPLSEIIAETDIHTVILAQLGDLHGWKGGLVNQILRWKKPYPPAHWPAHLNPIQLSELLKQPLEHHWVAPSIQTQDLALLQYTGGTTGTAKAAMLTHANLLANLQQISELLESYITPGRERLLQPLPIYHVYAFMLSLSLFSFGSRCELVPNPRDIPGLAKLFQRYKPTFFAGINPLFNALLQNDLFKKLNFSDLRITISGGMALSPALAEQWALITGCDIAEGYGLTECSPVVSVNPPDQTELGSVGPLLSRTQVEIRDEQRQNLPQGAVGEIWVKGPQVMLGYWQQTEETRRVLGEDGWLDTGDIGCFTDSGRLKIIDRSKEVISVSGFKVYPTELENVVNAMPDVMECAAIGLPDEHHGEKIKLYVIPRHAQVSAEEIRNYCRERLTAYKIPKCIEFCDSLPRTPVGKVLRRALRQQALEKITRAPKTPVQTRD</sequence>
<comment type="subcellular location">
    <subcellularLocation>
        <location evidence="1">Membrane</location>
        <topology evidence="1">Peripheral membrane protein</topology>
    </subcellularLocation>
</comment>
<dbReference type="PROSITE" id="PS00455">
    <property type="entry name" value="AMP_BINDING"/>
    <property type="match status" value="1"/>
</dbReference>
<keyword evidence="4" id="KW-0472">Membrane</keyword>
<evidence type="ECO:0000256" key="1">
    <source>
        <dbReference type="ARBA" id="ARBA00004170"/>
    </source>
</evidence>
<feature type="domain" description="AMP-binding enzyme C-terminal" evidence="9">
    <location>
        <begin position="461"/>
        <end position="535"/>
    </location>
</feature>
<dbReference type="InterPro" id="IPR045851">
    <property type="entry name" value="AMP-bd_C_sf"/>
</dbReference>
<organism evidence="10 11">
    <name type="scientific">Nitrincola tapanii</name>
    <dbReference type="NCBI Taxonomy" id="1708751"/>
    <lineage>
        <taxon>Bacteria</taxon>
        <taxon>Pseudomonadati</taxon>
        <taxon>Pseudomonadota</taxon>
        <taxon>Gammaproteobacteria</taxon>
        <taxon>Oceanospirillales</taxon>
        <taxon>Oceanospirillaceae</taxon>
        <taxon>Nitrincola</taxon>
    </lineage>
</organism>
<evidence type="ECO:0000256" key="4">
    <source>
        <dbReference type="ARBA" id="ARBA00023136"/>
    </source>
</evidence>
<evidence type="ECO:0000256" key="5">
    <source>
        <dbReference type="ARBA" id="ARBA00026121"/>
    </source>
</evidence>
<dbReference type="PANTHER" id="PTHR43767">
    <property type="entry name" value="LONG-CHAIN-FATTY-ACID--COA LIGASE"/>
    <property type="match status" value="1"/>
</dbReference>
<dbReference type="InterPro" id="IPR050237">
    <property type="entry name" value="ATP-dep_AMP-bd_enzyme"/>
</dbReference>
<evidence type="ECO:0000256" key="7">
    <source>
        <dbReference type="ARBA" id="ARBA00042773"/>
    </source>
</evidence>
<dbReference type="CDD" id="cd05936">
    <property type="entry name" value="FC-FACS_FadD_like"/>
    <property type="match status" value="1"/>
</dbReference>
<gene>
    <name evidence="10" type="ORF">E1H14_02870</name>
</gene>
<dbReference type="EC" id="6.2.1.3" evidence="5"/>
<dbReference type="PANTHER" id="PTHR43767:SF8">
    <property type="entry name" value="LONG-CHAIN-FATTY-ACID--COA LIGASE"/>
    <property type="match status" value="1"/>
</dbReference>
<accession>A0A5A9W4F8</accession>
<dbReference type="Proteomes" id="UP000325302">
    <property type="component" value="Unassembled WGS sequence"/>
</dbReference>
<keyword evidence="3 10" id="KW-0436">Ligase</keyword>
<dbReference type="Gene3D" id="3.40.50.980">
    <property type="match status" value="2"/>
</dbReference>
<evidence type="ECO:0000256" key="2">
    <source>
        <dbReference type="ARBA" id="ARBA00005005"/>
    </source>
</evidence>
<name>A0A5A9W4F8_9GAMM</name>
<evidence type="ECO:0000313" key="11">
    <source>
        <dbReference type="Proteomes" id="UP000325302"/>
    </source>
</evidence>
<dbReference type="InterPro" id="IPR020845">
    <property type="entry name" value="AMP-binding_CS"/>
</dbReference>
<feature type="domain" description="AMP-dependent synthetase/ligase" evidence="8">
    <location>
        <begin position="25"/>
        <end position="410"/>
    </location>
</feature>
<proteinExistence type="predicted"/>
<comment type="caution">
    <text evidence="10">The sequence shown here is derived from an EMBL/GenBank/DDBJ whole genome shotgun (WGS) entry which is preliminary data.</text>
</comment>
<keyword evidence="11" id="KW-1185">Reference proteome</keyword>
<dbReference type="GO" id="GO:0016020">
    <property type="term" value="C:membrane"/>
    <property type="evidence" value="ECO:0007669"/>
    <property type="project" value="UniProtKB-SubCell"/>
</dbReference>
<dbReference type="AlphaFoldDB" id="A0A5A9W4F8"/>
<dbReference type="InterPro" id="IPR025110">
    <property type="entry name" value="AMP-bd_C"/>
</dbReference>
<dbReference type="Gene3D" id="2.30.38.10">
    <property type="entry name" value="Luciferase, Domain 3"/>
    <property type="match status" value="1"/>
</dbReference>
<dbReference type="OrthoDB" id="9761989at2"/>
<dbReference type="Gene3D" id="3.30.300.30">
    <property type="match status" value="1"/>
</dbReference>
<comment type="pathway">
    <text evidence="2">Lipid metabolism; fatty acid beta-oxidation.</text>
</comment>
<evidence type="ECO:0000256" key="3">
    <source>
        <dbReference type="ARBA" id="ARBA00022598"/>
    </source>
</evidence>
<dbReference type="RefSeq" id="WP_149389961.1">
    <property type="nucleotide sequence ID" value="NZ_SMRS01000002.1"/>
</dbReference>
<evidence type="ECO:0000259" key="9">
    <source>
        <dbReference type="Pfam" id="PF13193"/>
    </source>
</evidence>